<protein>
    <recommendedName>
        <fullName evidence="2 4">acylphosphatase</fullName>
        <ecNumber evidence="2 4">3.6.1.7</ecNumber>
    </recommendedName>
</protein>
<evidence type="ECO:0000313" key="8">
    <source>
        <dbReference type="Proteomes" id="UP000006176"/>
    </source>
</evidence>
<proteinExistence type="inferred from homology"/>
<evidence type="ECO:0000259" key="6">
    <source>
        <dbReference type="PROSITE" id="PS51160"/>
    </source>
</evidence>
<dbReference type="STRING" id="760154.Sulba_1217"/>
<keyword evidence="8" id="KW-1185">Reference proteome</keyword>
<dbReference type="PATRIC" id="fig|760154.4.peg.1222"/>
<comment type="similarity">
    <text evidence="1 5">Belongs to the acylphosphatase family.</text>
</comment>
<dbReference type="OrthoDB" id="5295388at2"/>
<evidence type="ECO:0000256" key="4">
    <source>
        <dbReference type="PROSITE-ProRule" id="PRU00520"/>
    </source>
</evidence>
<sequence length="90" mass="10468">MNTYKLIVTGRVQKVGYRRFVIEMAETLGYRGYVKNTTDGNVEVVINASYEEDLEFFISKLYDGSMFSHVEDVTCQKIDSCIFRSFEKRS</sequence>
<dbReference type="Proteomes" id="UP000006176">
    <property type="component" value="Chromosome"/>
</dbReference>
<feature type="domain" description="Acylphosphatase-like" evidence="6">
    <location>
        <begin position="3"/>
        <end position="90"/>
    </location>
</feature>
<dbReference type="AlphaFoldDB" id="I3XX37"/>
<dbReference type="InterPro" id="IPR036046">
    <property type="entry name" value="Acylphosphatase-like_dom_sf"/>
</dbReference>
<dbReference type="SUPFAM" id="SSF54975">
    <property type="entry name" value="Acylphosphatase/BLUF domain-like"/>
    <property type="match status" value="1"/>
</dbReference>
<dbReference type="KEGG" id="sba:Sulba_1217"/>
<dbReference type="PANTHER" id="PTHR47268:SF4">
    <property type="entry name" value="ACYLPHOSPHATASE"/>
    <property type="match status" value="1"/>
</dbReference>
<dbReference type="PROSITE" id="PS51160">
    <property type="entry name" value="ACYLPHOSPHATASE_3"/>
    <property type="match status" value="1"/>
</dbReference>
<organism evidence="7 8">
    <name type="scientific">Sulfurospirillum barnesii (strain ATCC 700032 / DSM 10660 / SES-3)</name>
    <dbReference type="NCBI Taxonomy" id="760154"/>
    <lineage>
        <taxon>Bacteria</taxon>
        <taxon>Pseudomonadati</taxon>
        <taxon>Campylobacterota</taxon>
        <taxon>Epsilonproteobacteria</taxon>
        <taxon>Campylobacterales</taxon>
        <taxon>Sulfurospirillaceae</taxon>
        <taxon>Sulfurospirillum</taxon>
    </lineage>
</organism>
<comment type="catalytic activity">
    <reaction evidence="3 4">
        <text>an acyl phosphate + H2O = a carboxylate + phosphate + H(+)</text>
        <dbReference type="Rhea" id="RHEA:14965"/>
        <dbReference type="ChEBI" id="CHEBI:15377"/>
        <dbReference type="ChEBI" id="CHEBI:15378"/>
        <dbReference type="ChEBI" id="CHEBI:29067"/>
        <dbReference type="ChEBI" id="CHEBI:43474"/>
        <dbReference type="ChEBI" id="CHEBI:59918"/>
        <dbReference type="EC" id="3.6.1.7"/>
    </reaction>
</comment>
<gene>
    <name evidence="7" type="ordered locus">Sulba_1217</name>
</gene>
<dbReference type="Pfam" id="PF00708">
    <property type="entry name" value="Acylphosphatase"/>
    <property type="match status" value="1"/>
</dbReference>
<feature type="active site" evidence="4">
    <location>
        <position position="18"/>
    </location>
</feature>
<evidence type="ECO:0000256" key="5">
    <source>
        <dbReference type="RuleBase" id="RU004168"/>
    </source>
</evidence>
<dbReference type="EC" id="3.6.1.7" evidence="2 4"/>
<evidence type="ECO:0000256" key="3">
    <source>
        <dbReference type="ARBA" id="ARBA00047645"/>
    </source>
</evidence>
<dbReference type="InterPro" id="IPR020456">
    <property type="entry name" value="Acylphosphatase"/>
</dbReference>
<dbReference type="EMBL" id="CP003333">
    <property type="protein sequence ID" value="AFL68511.1"/>
    <property type="molecule type" value="Genomic_DNA"/>
</dbReference>
<evidence type="ECO:0000256" key="1">
    <source>
        <dbReference type="ARBA" id="ARBA00005614"/>
    </source>
</evidence>
<name>I3XX37_SULBS</name>
<feature type="active site" evidence="4">
    <location>
        <position position="36"/>
    </location>
</feature>
<evidence type="ECO:0000313" key="7">
    <source>
        <dbReference type="EMBL" id="AFL68511.1"/>
    </source>
</evidence>
<dbReference type="InterPro" id="IPR001792">
    <property type="entry name" value="Acylphosphatase-like_dom"/>
</dbReference>
<accession>I3XX37</accession>
<dbReference type="HOGENOM" id="CLU_141932_1_1_7"/>
<dbReference type="RefSeq" id="WP_014769390.1">
    <property type="nucleotide sequence ID" value="NC_018002.1"/>
</dbReference>
<dbReference type="eggNOG" id="COG1254">
    <property type="taxonomic scope" value="Bacteria"/>
</dbReference>
<dbReference type="PANTHER" id="PTHR47268">
    <property type="entry name" value="ACYLPHOSPHATASE"/>
    <property type="match status" value="1"/>
</dbReference>
<keyword evidence="4" id="KW-0378">Hydrolase</keyword>
<dbReference type="GO" id="GO:0003998">
    <property type="term" value="F:acylphosphatase activity"/>
    <property type="evidence" value="ECO:0007669"/>
    <property type="project" value="UniProtKB-EC"/>
</dbReference>
<dbReference type="Gene3D" id="3.30.70.100">
    <property type="match status" value="1"/>
</dbReference>
<evidence type="ECO:0000256" key="2">
    <source>
        <dbReference type="ARBA" id="ARBA00012150"/>
    </source>
</evidence>
<reference evidence="7 8" key="1">
    <citation type="submission" date="2012-06" db="EMBL/GenBank/DDBJ databases">
        <title>Complete sequence of Sulfurospirillum barnesii SES-3.</title>
        <authorList>
            <consortium name="US DOE Joint Genome Institute"/>
            <person name="Lucas S."/>
            <person name="Han J."/>
            <person name="Lapidus A."/>
            <person name="Cheng J.-F."/>
            <person name="Goodwin L."/>
            <person name="Pitluck S."/>
            <person name="Peters L."/>
            <person name="Ovchinnikova G."/>
            <person name="Lu M."/>
            <person name="Detter J.C."/>
            <person name="Han C."/>
            <person name="Tapia R."/>
            <person name="Land M."/>
            <person name="Hauser L."/>
            <person name="Kyrpides N."/>
            <person name="Ivanova N."/>
            <person name="Pagani I."/>
            <person name="Stolz J."/>
            <person name="Arkin A."/>
            <person name="Dehal P."/>
            <person name="Oremland R."/>
            <person name="Saltikov C."/>
            <person name="Basu P."/>
            <person name="Hollibaugh J."/>
            <person name="Newman D."/>
            <person name="Stolyar S."/>
            <person name="Hazen T."/>
            <person name="Woyke T."/>
        </authorList>
    </citation>
    <scope>NUCLEOTIDE SEQUENCE [LARGE SCALE GENOMIC DNA]</scope>
    <source>
        <strain evidence="8">ATCC 700032 / DSM 10660 / SES-3</strain>
    </source>
</reference>